<dbReference type="Pfam" id="PF05699">
    <property type="entry name" value="Dimer_Tnp_hAT"/>
    <property type="match status" value="1"/>
</dbReference>
<accession>A0A225VF64</accession>
<sequence length="169" mass="18891">MLKSKRLPLLYDFATRVLSLPTSSAASERSWSVHSFLHNKRRNRLKPERVEKLAFIYSNTGGKGAKSQVHHMETEGDVDERHIFDLFSDSDIESPVLPERSNAAPASARNEGADLARSASGITPRARRTLFSPWDGNHYETFSTTSNRSALPTGKFFLEVVIIADSSRN</sequence>
<feature type="region of interest" description="Disordered" evidence="1">
    <location>
        <begin position="100"/>
        <end position="119"/>
    </location>
</feature>
<evidence type="ECO:0000256" key="1">
    <source>
        <dbReference type="SAM" id="MobiDB-lite"/>
    </source>
</evidence>
<protein>
    <recommendedName>
        <fullName evidence="2">HAT C-terminal dimerisation domain-containing protein</fullName>
    </recommendedName>
</protein>
<keyword evidence="4" id="KW-1185">Reference proteome</keyword>
<dbReference type="AlphaFoldDB" id="A0A225VF64"/>
<dbReference type="OrthoDB" id="2017576at2759"/>
<evidence type="ECO:0000313" key="3">
    <source>
        <dbReference type="EMBL" id="OWZ03754.1"/>
    </source>
</evidence>
<reference evidence="4" key="1">
    <citation type="submission" date="2017-03" db="EMBL/GenBank/DDBJ databases">
        <title>Phytopthora megakarya and P. palmivora, two closely related causual agents of cacao black pod achieved similar genome size and gene model numbers by different mechanisms.</title>
        <authorList>
            <person name="Ali S."/>
            <person name="Shao J."/>
            <person name="Larry D.J."/>
            <person name="Kronmiller B."/>
            <person name="Shen D."/>
            <person name="Strem M.D."/>
            <person name="Melnick R.L."/>
            <person name="Guiltinan M.J."/>
            <person name="Tyler B.M."/>
            <person name="Meinhardt L.W."/>
            <person name="Bailey B.A."/>
        </authorList>
    </citation>
    <scope>NUCLEOTIDE SEQUENCE [LARGE SCALE GENOMIC DNA]</scope>
    <source>
        <strain evidence="4">zdho120</strain>
    </source>
</reference>
<dbReference type="InterPro" id="IPR012337">
    <property type="entry name" value="RNaseH-like_sf"/>
</dbReference>
<dbReference type="SUPFAM" id="SSF53098">
    <property type="entry name" value="Ribonuclease H-like"/>
    <property type="match status" value="1"/>
</dbReference>
<dbReference type="EMBL" id="NBNE01005347">
    <property type="protein sequence ID" value="OWZ03754.1"/>
    <property type="molecule type" value="Genomic_DNA"/>
</dbReference>
<organism evidence="3 4">
    <name type="scientific">Phytophthora megakarya</name>
    <dbReference type="NCBI Taxonomy" id="4795"/>
    <lineage>
        <taxon>Eukaryota</taxon>
        <taxon>Sar</taxon>
        <taxon>Stramenopiles</taxon>
        <taxon>Oomycota</taxon>
        <taxon>Peronosporomycetes</taxon>
        <taxon>Peronosporales</taxon>
        <taxon>Peronosporaceae</taxon>
        <taxon>Phytophthora</taxon>
    </lineage>
</organism>
<comment type="caution">
    <text evidence="3">The sequence shown here is derived from an EMBL/GenBank/DDBJ whole genome shotgun (WGS) entry which is preliminary data.</text>
</comment>
<dbReference type="Proteomes" id="UP000198211">
    <property type="component" value="Unassembled WGS sequence"/>
</dbReference>
<dbReference type="GO" id="GO:0046983">
    <property type="term" value="F:protein dimerization activity"/>
    <property type="evidence" value="ECO:0007669"/>
    <property type="project" value="InterPro"/>
</dbReference>
<gene>
    <name evidence="3" type="ORF">PHMEG_00024459</name>
</gene>
<dbReference type="InterPro" id="IPR008906">
    <property type="entry name" value="HATC_C_dom"/>
</dbReference>
<proteinExistence type="predicted"/>
<feature type="domain" description="HAT C-terminal dimerisation" evidence="2">
    <location>
        <begin position="3"/>
        <end position="59"/>
    </location>
</feature>
<evidence type="ECO:0000259" key="2">
    <source>
        <dbReference type="Pfam" id="PF05699"/>
    </source>
</evidence>
<name>A0A225VF64_9STRA</name>
<evidence type="ECO:0000313" key="4">
    <source>
        <dbReference type="Proteomes" id="UP000198211"/>
    </source>
</evidence>